<protein>
    <submittedName>
        <fullName evidence="1">Uncharacterized protein</fullName>
    </submittedName>
</protein>
<dbReference type="Proteomes" id="UP001153321">
    <property type="component" value="Chromosome 26"/>
</dbReference>
<gene>
    <name evidence="1" type="ORF">SPLIT_LOCUS7546</name>
</gene>
<sequence length="67" mass="7589">MGFFKRAVNRFLKGRQDACTAPSVAAVHRSRLFHRSKPAEGCLLQEDDDLMTVSFIPKRRQEPSING</sequence>
<name>A0A9P0IA35_SPOLI</name>
<evidence type="ECO:0000313" key="2">
    <source>
        <dbReference type="Proteomes" id="UP001153321"/>
    </source>
</evidence>
<reference evidence="1" key="1">
    <citation type="submission" date="2022-02" db="EMBL/GenBank/DDBJ databases">
        <authorList>
            <person name="King R."/>
        </authorList>
    </citation>
    <scope>NUCLEOTIDE SEQUENCE</scope>
</reference>
<dbReference type="AlphaFoldDB" id="A0A9P0IA35"/>
<proteinExistence type="predicted"/>
<accession>A0A9P0IA35</accession>
<evidence type="ECO:0000313" key="1">
    <source>
        <dbReference type="EMBL" id="CAH1642190.1"/>
    </source>
</evidence>
<organism evidence="1 2">
    <name type="scientific">Spodoptera littoralis</name>
    <name type="common">Egyptian cotton leafworm</name>
    <dbReference type="NCBI Taxonomy" id="7109"/>
    <lineage>
        <taxon>Eukaryota</taxon>
        <taxon>Metazoa</taxon>
        <taxon>Ecdysozoa</taxon>
        <taxon>Arthropoda</taxon>
        <taxon>Hexapoda</taxon>
        <taxon>Insecta</taxon>
        <taxon>Pterygota</taxon>
        <taxon>Neoptera</taxon>
        <taxon>Endopterygota</taxon>
        <taxon>Lepidoptera</taxon>
        <taxon>Glossata</taxon>
        <taxon>Ditrysia</taxon>
        <taxon>Noctuoidea</taxon>
        <taxon>Noctuidae</taxon>
        <taxon>Amphipyrinae</taxon>
        <taxon>Spodoptera</taxon>
    </lineage>
</organism>
<keyword evidence="2" id="KW-1185">Reference proteome</keyword>
<dbReference type="EMBL" id="LR824557">
    <property type="protein sequence ID" value="CAH1642190.1"/>
    <property type="molecule type" value="Genomic_DNA"/>
</dbReference>